<dbReference type="GO" id="GO:0005737">
    <property type="term" value="C:cytoplasm"/>
    <property type="evidence" value="ECO:0007669"/>
    <property type="project" value="TreeGrafter"/>
</dbReference>
<keyword evidence="3" id="KW-1185">Reference proteome</keyword>
<reference evidence="2 3" key="1">
    <citation type="journal article" date="2017" name="Nat. Ecol. Evol.">
        <title>Scallop genome provides insights into evolution of bilaterian karyotype and development.</title>
        <authorList>
            <person name="Wang S."/>
            <person name="Zhang J."/>
            <person name="Jiao W."/>
            <person name="Li J."/>
            <person name="Xun X."/>
            <person name="Sun Y."/>
            <person name="Guo X."/>
            <person name="Huan P."/>
            <person name="Dong B."/>
            <person name="Zhang L."/>
            <person name="Hu X."/>
            <person name="Sun X."/>
            <person name="Wang J."/>
            <person name="Zhao C."/>
            <person name="Wang Y."/>
            <person name="Wang D."/>
            <person name="Huang X."/>
            <person name="Wang R."/>
            <person name="Lv J."/>
            <person name="Li Y."/>
            <person name="Zhang Z."/>
            <person name="Liu B."/>
            <person name="Lu W."/>
            <person name="Hui Y."/>
            <person name="Liang J."/>
            <person name="Zhou Z."/>
            <person name="Hou R."/>
            <person name="Li X."/>
            <person name="Liu Y."/>
            <person name="Li H."/>
            <person name="Ning X."/>
            <person name="Lin Y."/>
            <person name="Zhao L."/>
            <person name="Xing Q."/>
            <person name="Dou J."/>
            <person name="Li Y."/>
            <person name="Mao J."/>
            <person name="Guo H."/>
            <person name="Dou H."/>
            <person name="Li T."/>
            <person name="Mu C."/>
            <person name="Jiang W."/>
            <person name="Fu Q."/>
            <person name="Fu X."/>
            <person name="Miao Y."/>
            <person name="Liu J."/>
            <person name="Yu Q."/>
            <person name="Li R."/>
            <person name="Liao H."/>
            <person name="Li X."/>
            <person name="Kong Y."/>
            <person name="Jiang Z."/>
            <person name="Chourrout D."/>
            <person name="Li R."/>
            <person name="Bao Z."/>
        </authorList>
    </citation>
    <scope>NUCLEOTIDE SEQUENCE [LARGE SCALE GENOMIC DNA]</scope>
    <source>
        <strain evidence="2 3">PY_sf001</strain>
    </source>
</reference>
<protein>
    <submittedName>
        <fullName evidence="2">Lazarillo protein</fullName>
    </submittedName>
</protein>
<dbReference type="GO" id="GO:0006629">
    <property type="term" value="P:lipid metabolic process"/>
    <property type="evidence" value="ECO:0007669"/>
    <property type="project" value="TreeGrafter"/>
</dbReference>
<feature type="chain" id="PRO_5012803947" evidence="1">
    <location>
        <begin position="20"/>
        <end position="198"/>
    </location>
</feature>
<accession>A0A210QPC7</accession>
<dbReference type="AlphaFoldDB" id="A0A210QPC7"/>
<name>A0A210QPC7_MIZYE</name>
<keyword evidence="1" id="KW-0732">Signal</keyword>
<evidence type="ECO:0000313" key="2">
    <source>
        <dbReference type="EMBL" id="OWF50592.1"/>
    </source>
</evidence>
<dbReference type="Gene3D" id="2.40.128.20">
    <property type="match status" value="1"/>
</dbReference>
<dbReference type="GO" id="GO:0008289">
    <property type="term" value="F:lipid binding"/>
    <property type="evidence" value="ECO:0007669"/>
    <property type="project" value="UniProtKB-KW"/>
</dbReference>
<dbReference type="OrthoDB" id="10511441at2759"/>
<comment type="caution">
    <text evidence="2">The sequence shown here is derived from an EMBL/GenBank/DDBJ whole genome shotgun (WGS) entry which is preliminary data.</text>
</comment>
<sequence length="198" mass="22235">MFFQVQVLLLIGAASLIHAGCPDVNAITNFDASQFAGRWYWTEWYNNGWLAQQAGNSIVCLSSTFTSSTSGNLSVSIIWKDLLTTVGGTAKGTFEDVANTPNAFNALFELGSPLIPGRYYVLDILYNTVAVVFYCQNYAFGLSQIEMAWVLHRNSRGLTTRQRNRLIKRWDNDPYLGYLIDPTKFVPFPGTDCTNYRN</sequence>
<proteinExistence type="predicted"/>
<feature type="signal peptide" evidence="1">
    <location>
        <begin position="1"/>
        <end position="19"/>
    </location>
</feature>
<evidence type="ECO:0000256" key="1">
    <source>
        <dbReference type="SAM" id="SignalP"/>
    </source>
</evidence>
<gene>
    <name evidence="2" type="ORF">KP79_PYT18305</name>
</gene>
<dbReference type="PANTHER" id="PTHR10612">
    <property type="entry name" value="APOLIPOPROTEIN D"/>
    <property type="match status" value="1"/>
</dbReference>
<dbReference type="EMBL" id="NEDP02002573">
    <property type="protein sequence ID" value="OWF50592.1"/>
    <property type="molecule type" value="Genomic_DNA"/>
</dbReference>
<dbReference type="InterPro" id="IPR012674">
    <property type="entry name" value="Calycin"/>
</dbReference>
<evidence type="ECO:0000313" key="3">
    <source>
        <dbReference type="Proteomes" id="UP000242188"/>
    </source>
</evidence>
<dbReference type="GO" id="GO:0000302">
    <property type="term" value="P:response to reactive oxygen species"/>
    <property type="evidence" value="ECO:0007669"/>
    <property type="project" value="TreeGrafter"/>
</dbReference>
<dbReference type="SUPFAM" id="SSF50814">
    <property type="entry name" value="Lipocalins"/>
    <property type="match status" value="1"/>
</dbReference>
<organism evidence="2 3">
    <name type="scientific">Mizuhopecten yessoensis</name>
    <name type="common">Japanese scallop</name>
    <name type="synonym">Patinopecten yessoensis</name>
    <dbReference type="NCBI Taxonomy" id="6573"/>
    <lineage>
        <taxon>Eukaryota</taxon>
        <taxon>Metazoa</taxon>
        <taxon>Spiralia</taxon>
        <taxon>Lophotrochozoa</taxon>
        <taxon>Mollusca</taxon>
        <taxon>Bivalvia</taxon>
        <taxon>Autobranchia</taxon>
        <taxon>Pteriomorphia</taxon>
        <taxon>Pectinida</taxon>
        <taxon>Pectinoidea</taxon>
        <taxon>Pectinidae</taxon>
        <taxon>Mizuhopecten</taxon>
    </lineage>
</organism>
<dbReference type="PANTHER" id="PTHR10612:SF34">
    <property type="entry name" value="APOLIPOPROTEIN D"/>
    <property type="match status" value="1"/>
</dbReference>
<dbReference type="Proteomes" id="UP000242188">
    <property type="component" value="Unassembled WGS sequence"/>
</dbReference>